<evidence type="ECO:0000259" key="6">
    <source>
        <dbReference type="Pfam" id="PF17210"/>
    </source>
</evidence>
<evidence type="ECO:0000256" key="2">
    <source>
        <dbReference type="ARBA" id="ARBA00022525"/>
    </source>
</evidence>
<dbReference type="OMA" id="ASEFIMY"/>
<dbReference type="eggNOG" id="ENOG502RCH2">
    <property type="taxonomic scope" value="Eukaryota"/>
</dbReference>
<dbReference type="Pfam" id="PF17210">
    <property type="entry name" value="SdrD_B"/>
    <property type="match status" value="1"/>
</dbReference>
<dbReference type="GO" id="GO:0005576">
    <property type="term" value="C:extracellular region"/>
    <property type="evidence" value="ECO:0007669"/>
    <property type="project" value="UniProtKB-SubCell"/>
</dbReference>
<dbReference type="RefSeq" id="XP_003291277.1">
    <property type="nucleotide sequence ID" value="XM_003291229.1"/>
</dbReference>
<keyword evidence="8" id="KW-1185">Reference proteome</keyword>
<dbReference type="VEuPathDB" id="AmoebaDB:DICPUDRAFT_81954"/>
<evidence type="ECO:0000256" key="5">
    <source>
        <dbReference type="SAM" id="SignalP"/>
    </source>
</evidence>
<proteinExistence type="predicted"/>
<feature type="region of interest" description="Disordered" evidence="4">
    <location>
        <begin position="397"/>
        <end position="434"/>
    </location>
</feature>
<gene>
    <name evidence="7" type="ORF">DICPUDRAFT_81954</name>
</gene>
<sequence length="434" mass="48298">MKLIIFFLFFILLNFIYIDSIGDDWRFSSPMSFESVVSPVPKNRILQWVDTSTIINMTNPVDQKYVSQIVGINIPTNTSYLNNAELINFFSNKSSATFLGQFNCKTNMPTCIEYKFSETMNDFCMIVASVDGFDRVTLHGMDTTAGYANQIGPVIKPIHWIDVKNGSFSSTNPECGKIFKTERPEYTTLGCFDKICDNPNFAILKPNVTIDYLKICFESFSDSEYFFYSFSKCVNIGSEITRPPLSIAFSVSGVAFLDKDYDGIYNPHIDSPLPGVNVFLTTSGGQPVRTKYGFMAPTKTNEKGFYIFSNIARGAYRVKFKFEPQYSPTTKEKSDYDDYSTSKISATFSTDVFIVSNTAAGVRMTTDSDDESITTDRVLPGINGGVISSDSEEMTITLSSSDSIDGSSSENNGASSGENGDFINRKKKSILIEK</sequence>
<keyword evidence="3 5" id="KW-0732">Signal</keyword>
<feature type="compositionally biased region" description="Basic residues" evidence="4">
    <location>
        <begin position="425"/>
        <end position="434"/>
    </location>
</feature>
<feature type="signal peptide" evidence="5">
    <location>
        <begin position="1"/>
        <end position="20"/>
    </location>
</feature>
<dbReference type="Proteomes" id="UP000001064">
    <property type="component" value="Unassembled WGS sequence"/>
</dbReference>
<evidence type="ECO:0000256" key="3">
    <source>
        <dbReference type="ARBA" id="ARBA00022729"/>
    </source>
</evidence>
<accession>F0ZV33</accession>
<dbReference type="GeneID" id="10507457"/>
<dbReference type="FunCoup" id="F0ZV33">
    <property type="interactions" value="140"/>
</dbReference>
<keyword evidence="2" id="KW-0964">Secreted</keyword>
<evidence type="ECO:0000256" key="4">
    <source>
        <dbReference type="SAM" id="MobiDB-lite"/>
    </source>
</evidence>
<dbReference type="KEGG" id="dpp:DICPUDRAFT_81954"/>
<feature type="chain" id="PRO_5003263875" description="SD-repeat containing protein B domain-containing protein" evidence="5">
    <location>
        <begin position="21"/>
        <end position="434"/>
    </location>
</feature>
<evidence type="ECO:0000256" key="1">
    <source>
        <dbReference type="ARBA" id="ARBA00004613"/>
    </source>
</evidence>
<dbReference type="AlphaFoldDB" id="F0ZV33"/>
<feature type="domain" description="SD-repeat containing protein B" evidence="6">
    <location>
        <begin position="254"/>
        <end position="355"/>
    </location>
</feature>
<dbReference type="InterPro" id="IPR013783">
    <property type="entry name" value="Ig-like_fold"/>
</dbReference>
<dbReference type="OrthoDB" id="18774at2759"/>
<dbReference type="EMBL" id="GL871206">
    <property type="protein sequence ID" value="EGC32205.1"/>
    <property type="molecule type" value="Genomic_DNA"/>
</dbReference>
<evidence type="ECO:0000313" key="7">
    <source>
        <dbReference type="EMBL" id="EGC32205.1"/>
    </source>
</evidence>
<dbReference type="InParanoid" id="F0ZV33"/>
<organism evidence="7 8">
    <name type="scientific">Dictyostelium purpureum</name>
    <name type="common">Slime mold</name>
    <dbReference type="NCBI Taxonomy" id="5786"/>
    <lineage>
        <taxon>Eukaryota</taxon>
        <taxon>Amoebozoa</taxon>
        <taxon>Evosea</taxon>
        <taxon>Eumycetozoa</taxon>
        <taxon>Dictyostelia</taxon>
        <taxon>Dictyosteliales</taxon>
        <taxon>Dictyosteliaceae</taxon>
        <taxon>Dictyostelium</taxon>
    </lineage>
</organism>
<comment type="subcellular location">
    <subcellularLocation>
        <location evidence="1">Secreted</location>
    </subcellularLocation>
</comment>
<name>F0ZV33_DICPU</name>
<reference evidence="8" key="1">
    <citation type="journal article" date="2011" name="Genome Biol.">
        <title>Comparative genomics of the social amoebae Dictyostelium discoideum and Dictyostelium purpureum.</title>
        <authorList>
            <consortium name="US DOE Joint Genome Institute (JGI-PGF)"/>
            <person name="Sucgang R."/>
            <person name="Kuo A."/>
            <person name="Tian X."/>
            <person name="Salerno W."/>
            <person name="Parikh A."/>
            <person name="Feasley C.L."/>
            <person name="Dalin E."/>
            <person name="Tu H."/>
            <person name="Huang E."/>
            <person name="Barry K."/>
            <person name="Lindquist E."/>
            <person name="Shapiro H."/>
            <person name="Bruce D."/>
            <person name="Schmutz J."/>
            <person name="Salamov A."/>
            <person name="Fey P."/>
            <person name="Gaudet P."/>
            <person name="Anjard C."/>
            <person name="Babu M.M."/>
            <person name="Basu S."/>
            <person name="Bushmanova Y."/>
            <person name="van der Wel H."/>
            <person name="Katoh-Kurasawa M."/>
            <person name="Dinh C."/>
            <person name="Coutinho P.M."/>
            <person name="Saito T."/>
            <person name="Elias M."/>
            <person name="Schaap P."/>
            <person name="Kay R.R."/>
            <person name="Henrissat B."/>
            <person name="Eichinger L."/>
            <person name="Rivero F."/>
            <person name="Putnam N.H."/>
            <person name="West C.M."/>
            <person name="Loomis W.F."/>
            <person name="Chisholm R.L."/>
            <person name="Shaulsky G."/>
            <person name="Strassmann J.E."/>
            <person name="Queller D.C."/>
            <person name="Kuspa A."/>
            <person name="Grigoriev I.V."/>
        </authorList>
    </citation>
    <scope>NUCLEOTIDE SEQUENCE [LARGE SCALE GENOMIC DNA]</scope>
    <source>
        <strain evidence="8">QSDP1</strain>
    </source>
</reference>
<dbReference type="Gene3D" id="2.60.40.10">
    <property type="entry name" value="Immunoglobulins"/>
    <property type="match status" value="1"/>
</dbReference>
<dbReference type="InterPro" id="IPR033764">
    <property type="entry name" value="Sdr_B"/>
</dbReference>
<evidence type="ECO:0000313" key="8">
    <source>
        <dbReference type="Proteomes" id="UP000001064"/>
    </source>
</evidence>
<dbReference type="SUPFAM" id="SSF117074">
    <property type="entry name" value="Hypothetical protein PA1324"/>
    <property type="match status" value="1"/>
</dbReference>
<protein>
    <recommendedName>
        <fullName evidence="6">SD-repeat containing protein B domain-containing protein</fullName>
    </recommendedName>
</protein>
<feature type="compositionally biased region" description="Low complexity" evidence="4">
    <location>
        <begin position="399"/>
        <end position="420"/>
    </location>
</feature>